<keyword evidence="1" id="KW-0472">Membrane</keyword>
<feature type="transmembrane region" description="Helical" evidence="1">
    <location>
        <begin position="30"/>
        <end position="49"/>
    </location>
</feature>
<reference evidence="2 3" key="1">
    <citation type="submission" date="2014-09" db="EMBL/GenBank/DDBJ databases">
        <title>Genome sequence of Sinomonas sp. MUSC 117.</title>
        <authorList>
            <person name="Lee L.-H."/>
        </authorList>
    </citation>
    <scope>NUCLEOTIDE SEQUENCE [LARGE SCALE GENOMIC DNA]</scope>
    <source>
        <strain evidence="2 3">MUSC 117</strain>
    </source>
</reference>
<keyword evidence="1" id="KW-1133">Transmembrane helix</keyword>
<proteinExistence type="predicted"/>
<dbReference type="Proteomes" id="UP000030982">
    <property type="component" value="Unassembled WGS sequence"/>
</dbReference>
<feature type="transmembrane region" description="Helical" evidence="1">
    <location>
        <begin position="56"/>
        <end position="74"/>
    </location>
</feature>
<comment type="caution">
    <text evidence="2">The sequence shown here is derived from an EMBL/GenBank/DDBJ whole genome shotgun (WGS) entry which is preliminary data.</text>
</comment>
<accession>A0A0B2AGV2</accession>
<keyword evidence="3" id="KW-1185">Reference proteome</keyword>
<name>A0A0B2AGV2_9MICC</name>
<sequence length="87" mass="9289">MFVPGAILFLVLQAAYYGQIHWKIQSTFATAAPGVGALAMTGGAIAILLRGSDAMYWAGPLLSVVGFAVMFLFLNKFGRFYSGSPPR</sequence>
<dbReference type="EMBL" id="JTDL01000145">
    <property type="protein sequence ID" value="KHL01037.1"/>
    <property type="molecule type" value="Genomic_DNA"/>
</dbReference>
<evidence type="ECO:0000313" key="3">
    <source>
        <dbReference type="Proteomes" id="UP000030982"/>
    </source>
</evidence>
<evidence type="ECO:0000256" key="1">
    <source>
        <dbReference type="SAM" id="Phobius"/>
    </source>
</evidence>
<protein>
    <submittedName>
        <fullName evidence="2">Uncharacterized protein</fullName>
    </submittedName>
</protein>
<evidence type="ECO:0000313" key="2">
    <source>
        <dbReference type="EMBL" id="KHL01037.1"/>
    </source>
</evidence>
<gene>
    <name evidence="2" type="ORF">LK10_17935</name>
</gene>
<keyword evidence="1" id="KW-0812">Transmembrane</keyword>
<organism evidence="2 3">
    <name type="scientific">Sinomonas humi</name>
    <dbReference type="NCBI Taxonomy" id="1338436"/>
    <lineage>
        <taxon>Bacteria</taxon>
        <taxon>Bacillati</taxon>
        <taxon>Actinomycetota</taxon>
        <taxon>Actinomycetes</taxon>
        <taxon>Micrococcales</taxon>
        <taxon>Micrococcaceae</taxon>
        <taxon>Sinomonas</taxon>
    </lineage>
</organism>
<dbReference type="AlphaFoldDB" id="A0A0B2AGV2"/>